<comment type="caution">
    <text evidence="1">The sequence shown here is derived from an EMBL/GenBank/DDBJ whole genome shotgun (WGS) entry which is preliminary data.</text>
</comment>
<proteinExistence type="predicted"/>
<accession>A0A4C1UV95</accession>
<evidence type="ECO:0000313" key="1">
    <source>
        <dbReference type="EMBL" id="GBP30411.1"/>
    </source>
</evidence>
<dbReference type="Proteomes" id="UP000299102">
    <property type="component" value="Unassembled WGS sequence"/>
</dbReference>
<evidence type="ECO:0000313" key="2">
    <source>
        <dbReference type="Proteomes" id="UP000299102"/>
    </source>
</evidence>
<organism evidence="1 2">
    <name type="scientific">Eumeta variegata</name>
    <name type="common">Bagworm moth</name>
    <name type="synonym">Eumeta japonica</name>
    <dbReference type="NCBI Taxonomy" id="151549"/>
    <lineage>
        <taxon>Eukaryota</taxon>
        <taxon>Metazoa</taxon>
        <taxon>Ecdysozoa</taxon>
        <taxon>Arthropoda</taxon>
        <taxon>Hexapoda</taxon>
        <taxon>Insecta</taxon>
        <taxon>Pterygota</taxon>
        <taxon>Neoptera</taxon>
        <taxon>Endopterygota</taxon>
        <taxon>Lepidoptera</taxon>
        <taxon>Glossata</taxon>
        <taxon>Ditrysia</taxon>
        <taxon>Tineoidea</taxon>
        <taxon>Psychidae</taxon>
        <taxon>Oiketicinae</taxon>
        <taxon>Eumeta</taxon>
    </lineage>
</organism>
<dbReference type="EMBL" id="BGZK01000232">
    <property type="protein sequence ID" value="GBP30411.1"/>
    <property type="molecule type" value="Genomic_DNA"/>
</dbReference>
<protein>
    <submittedName>
        <fullName evidence="1">Uncharacterized protein</fullName>
    </submittedName>
</protein>
<reference evidence="1 2" key="1">
    <citation type="journal article" date="2019" name="Commun. Biol.">
        <title>The bagworm genome reveals a unique fibroin gene that provides high tensile strength.</title>
        <authorList>
            <person name="Kono N."/>
            <person name="Nakamura H."/>
            <person name="Ohtoshi R."/>
            <person name="Tomita M."/>
            <person name="Numata K."/>
            <person name="Arakawa K."/>
        </authorList>
    </citation>
    <scope>NUCLEOTIDE SEQUENCE [LARGE SCALE GENOMIC DNA]</scope>
</reference>
<name>A0A4C1UV95_EUMVA</name>
<keyword evidence="2" id="KW-1185">Reference proteome</keyword>
<dbReference type="AlphaFoldDB" id="A0A4C1UV95"/>
<sequence>MKKLYSRWIPRKLTRSKNGPRHLVQCHAYQIQNRGYVFGLRYDDDDDMDLLLRPQSKVVIDQPNESIEMTRNQAKWRASDSKSYTASAIMPCLSILKKVHGIELLSHQVASYYLCCIDEKRRANLEYRAHSSQGESAFGMGGNSNDLDVVQDTIVYSVAETYFTEVTKISHQVPERAASTSSGQ</sequence>
<gene>
    <name evidence="1" type="ORF">EVAR_18210_1</name>
</gene>